<evidence type="ECO:0000313" key="1">
    <source>
        <dbReference type="EMBL" id="CAE7942579.1"/>
    </source>
</evidence>
<name>A0A813CFN4_9DINO</name>
<accession>A0A813CFN4</accession>
<protein>
    <submittedName>
        <fullName evidence="1">Uncharacterized protein</fullName>
    </submittedName>
</protein>
<dbReference type="OrthoDB" id="430340at2759"/>
<proteinExistence type="predicted"/>
<comment type="caution">
    <text evidence="1">The sequence shown here is derived from an EMBL/GenBank/DDBJ whole genome shotgun (WGS) entry which is preliminary data.</text>
</comment>
<sequence length="304" mass="34182">MVTFKERFAVPADKWSDGDGYTVPIGFTNPNWESAIIYNTEIIGFRTKLGPFGSGSPNAFELAANDPTVHVAQELWDYALTAFVASFNAANPDKALDRVKALDYSGTDGMYIFPKTYEPYYADSGKSLEFYKDLNVSWGNYQNYFSPMSVFSDPSAFDDCSHPTVASDGVMDDYITFTGDVDAIVTVNGQRKWTCYQEKWWMSPACRDAPMTCAPMITNSFWSYNPSRQKAAVYNIAMSIANTIAYSDYTSMPKQHRTFSYWWSPDITFKADGAVKVIFLPYREDEYAIGKLGSSSSFMIHTTP</sequence>
<organism evidence="1 2">
    <name type="scientific">Symbiodinium necroappetens</name>
    <dbReference type="NCBI Taxonomy" id="1628268"/>
    <lineage>
        <taxon>Eukaryota</taxon>
        <taxon>Sar</taxon>
        <taxon>Alveolata</taxon>
        <taxon>Dinophyceae</taxon>
        <taxon>Suessiales</taxon>
        <taxon>Symbiodiniaceae</taxon>
        <taxon>Symbiodinium</taxon>
    </lineage>
</organism>
<dbReference type="AlphaFoldDB" id="A0A813CFN4"/>
<evidence type="ECO:0000313" key="2">
    <source>
        <dbReference type="Proteomes" id="UP000601435"/>
    </source>
</evidence>
<keyword evidence="2" id="KW-1185">Reference proteome</keyword>
<dbReference type="EMBL" id="CAJNJA010097097">
    <property type="protein sequence ID" value="CAE7942579.1"/>
    <property type="molecule type" value="Genomic_DNA"/>
</dbReference>
<reference evidence="1" key="1">
    <citation type="submission" date="2021-02" db="EMBL/GenBank/DDBJ databases">
        <authorList>
            <person name="Dougan E. K."/>
            <person name="Rhodes N."/>
            <person name="Thang M."/>
            <person name="Chan C."/>
        </authorList>
    </citation>
    <scope>NUCLEOTIDE SEQUENCE</scope>
</reference>
<gene>
    <name evidence="1" type="ORF">SNEC2469_LOCUS34716</name>
</gene>
<dbReference type="Proteomes" id="UP000601435">
    <property type="component" value="Unassembled WGS sequence"/>
</dbReference>